<comment type="subcellular location">
    <subcellularLocation>
        <location evidence="1">Cell membrane</location>
        <topology evidence="1">Multi-pass membrane protein</topology>
    </subcellularLocation>
</comment>
<evidence type="ECO:0000256" key="5">
    <source>
        <dbReference type="ARBA" id="ARBA00023136"/>
    </source>
</evidence>
<evidence type="ECO:0000256" key="4">
    <source>
        <dbReference type="ARBA" id="ARBA00022989"/>
    </source>
</evidence>
<sequence>MEFSQIVKKVVFRHNLIINLISRTKGFCARWAVAALPLPAGRREPGGGFAGGSIAATKPFGYFLAKKYQYKIRRKSILTGKSVNKPLVNSLLDFLYLYLNSIYLREKGEYLLF</sequence>
<evidence type="ECO:0000256" key="2">
    <source>
        <dbReference type="ARBA" id="ARBA00022475"/>
    </source>
</evidence>
<proteinExistence type="predicted"/>
<keyword evidence="4" id="KW-1133">Transmembrane helix</keyword>
<accession>A0A4R5V849</accession>
<dbReference type="Pfam" id="PF04039">
    <property type="entry name" value="MnhB"/>
    <property type="match status" value="1"/>
</dbReference>
<evidence type="ECO:0000256" key="3">
    <source>
        <dbReference type="ARBA" id="ARBA00022692"/>
    </source>
</evidence>
<organism evidence="7 8">
    <name type="scientific">Algoriphagus formosus</name>
    <dbReference type="NCBI Taxonomy" id="2007308"/>
    <lineage>
        <taxon>Bacteria</taxon>
        <taxon>Pseudomonadati</taxon>
        <taxon>Bacteroidota</taxon>
        <taxon>Cytophagia</taxon>
        <taxon>Cytophagales</taxon>
        <taxon>Cyclobacteriaceae</taxon>
        <taxon>Algoriphagus</taxon>
    </lineage>
</organism>
<dbReference type="AlphaFoldDB" id="A0A4R5V849"/>
<protein>
    <recommendedName>
        <fullName evidence="6">Na+/H+ antiporter MnhB subunit-related protein domain-containing protein</fullName>
    </recommendedName>
</protein>
<evidence type="ECO:0000259" key="6">
    <source>
        <dbReference type="Pfam" id="PF04039"/>
    </source>
</evidence>
<dbReference type="InterPro" id="IPR007182">
    <property type="entry name" value="MnhB"/>
</dbReference>
<name>A0A4R5V849_9BACT</name>
<feature type="domain" description="Na+/H+ antiporter MnhB subunit-related protein" evidence="6">
    <location>
        <begin position="34"/>
        <end position="75"/>
    </location>
</feature>
<evidence type="ECO:0000313" key="7">
    <source>
        <dbReference type="EMBL" id="TDK48229.1"/>
    </source>
</evidence>
<evidence type="ECO:0000256" key="1">
    <source>
        <dbReference type="ARBA" id="ARBA00004651"/>
    </source>
</evidence>
<keyword evidence="8" id="KW-1185">Reference proteome</keyword>
<dbReference type="Proteomes" id="UP000295438">
    <property type="component" value="Unassembled WGS sequence"/>
</dbReference>
<keyword evidence="5" id="KW-0472">Membrane</keyword>
<reference evidence="7 8" key="1">
    <citation type="submission" date="2019-03" db="EMBL/GenBank/DDBJ databases">
        <title>Algoriphagus aquimaris sp. nov., isolated form marine sediment in Pohang, Korea.</title>
        <authorList>
            <person name="Kim J."/>
            <person name="Yoon S.-H."/>
            <person name="Lee S.-S."/>
        </authorList>
    </citation>
    <scope>NUCLEOTIDE SEQUENCE [LARGE SCALE GENOMIC DNA]</scope>
    <source>
        <strain evidence="7 8">F21</strain>
    </source>
</reference>
<dbReference type="EMBL" id="SMUW01000027">
    <property type="protein sequence ID" value="TDK48229.1"/>
    <property type="molecule type" value="Genomic_DNA"/>
</dbReference>
<evidence type="ECO:0000313" key="8">
    <source>
        <dbReference type="Proteomes" id="UP000295438"/>
    </source>
</evidence>
<gene>
    <name evidence="7" type="ORF">E1898_04225</name>
</gene>
<comment type="caution">
    <text evidence="7">The sequence shown here is derived from an EMBL/GenBank/DDBJ whole genome shotgun (WGS) entry which is preliminary data.</text>
</comment>
<dbReference type="GO" id="GO:0005886">
    <property type="term" value="C:plasma membrane"/>
    <property type="evidence" value="ECO:0007669"/>
    <property type="project" value="UniProtKB-SubCell"/>
</dbReference>
<keyword evidence="2" id="KW-1003">Cell membrane</keyword>
<keyword evidence="3" id="KW-0812">Transmembrane</keyword>